<feature type="transmembrane region" description="Helical" evidence="1">
    <location>
        <begin position="137"/>
        <end position="156"/>
    </location>
</feature>
<feature type="transmembrane region" description="Helical" evidence="1">
    <location>
        <begin position="94"/>
        <end position="117"/>
    </location>
</feature>
<dbReference type="InterPro" id="IPR003675">
    <property type="entry name" value="Rce1/LyrA-like_dom"/>
</dbReference>
<comment type="caution">
    <text evidence="3">The sequence shown here is derived from an EMBL/GenBank/DDBJ whole genome shotgun (WGS) entry which is preliminary data.</text>
</comment>
<organism evidence="3 4">
    <name type="scientific">Natribaculum luteum</name>
    <dbReference type="NCBI Taxonomy" id="1586232"/>
    <lineage>
        <taxon>Archaea</taxon>
        <taxon>Methanobacteriati</taxon>
        <taxon>Methanobacteriota</taxon>
        <taxon>Stenosarchaea group</taxon>
        <taxon>Halobacteria</taxon>
        <taxon>Halobacteriales</taxon>
        <taxon>Natrialbaceae</taxon>
        <taxon>Natribaculum</taxon>
    </lineage>
</organism>
<evidence type="ECO:0000313" key="4">
    <source>
        <dbReference type="Proteomes" id="UP001595821"/>
    </source>
</evidence>
<dbReference type="InterPro" id="IPR052710">
    <property type="entry name" value="CAAX_protease"/>
</dbReference>
<keyword evidence="1" id="KW-0812">Transmembrane</keyword>
<feature type="domain" description="CAAX prenyl protease 2/Lysostaphin resistance protein A-like" evidence="2">
    <location>
        <begin position="136"/>
        <end position="240"/>
    </location>
</feature>
<feature type="transmembrane region" description="Helical" evidence="1">
    <location>
        <begin position="53"/>
        <end position="74"/>
    </location>
</feature>
<feature type="transmembrane region" description="Helical" evidence="1">
    <location>
        <begin position="227"/>
        <end position="249"/>
    </location>
</feature>
<feature type="transmembrane region" description="Helical" evidence="1">
    <location>
        <begin position="198"/>
        <end position="220"/>
    </location>
</feature>
<dbReference type="GO" id="GO:0080120">
    <property type="term" value="P:CAAX-box protein maturation"/>
    <property type="evidence" value="ECO:0007669"/>
    <property type="project" value="UniProtKB-ARBA"/>
</dbReference>
<proteinExistence type="predicted"/>
<sequence length="265" mass="28097">METLSRTDGRVRSVVVAALLTAAGFLAAQLLTIPALLVDPSIATSPAAATREAVIAFFTLNFTGFFVAGGLYLAVTGRGWSYLDLRFPTRRGWLYVLAGVAGSIGFIFLVGIVTQVLDLPASQNQVVEFVGDDPTMVLILIVIVFLLNAPAEEFLFRNVVQKRLYDAFSKMGAVVVTSLIFALIHIPSFGVAADGTAAAPAELAVSLAVVFGGSVIFGYLYAKTDNLVVPIAAHAAFNAFQFGLLYIALEYGPEELETAMALLPA</sequence>
<evidence type="ECO:0000256" key="1">
    <source>
        <dbReference type="SAM" id="Phobius"/>
    </source>
</evidence>
<dbReference type="Pfam" id="PF02517">
    <property type="entry name" value="Rce1-like"/>
    <property type="match status" value="1"/>
</dbReference>
<feature type="transmembrane region" description="Helical" evidence="1">
    <location>
        <begin position="168"/>
        <end position="186"/>
    </location>
</feature>
<reference evidence="3 4" key="1">
    <citation type="journal article" date="2014" name="Int. J. Syst. Evol. Microbiol.">
        <title>Complete genome sequence of Corynebacterium casei LMG S-19264T (=DSM 44701T), isolated from a smear-ripened cheese.</title>
        <authorList>
            <consortium name="US DOE Joint Genome Institute (JGI-PGF)"/>
            <person name="Walter F."/>
            <person name="Albersmeier A."/>
            <person name="Kalinowski J."/>
            <person name="Ruckert C."/>
        </authorList>
    </citation>
    <scope>NUCLEOTIDE SEQUENCE [LARGE SCALE GENOMIC DNA]</scope>
    <source>
        <strain evidence="3 4">IBRC-M 10912</strain>
    </source>
</reference>
<evidence type="ECO:0000259" key="2">
    <source>
        <dbReference type="Pfam" id="PF02517"/>
    </source>
</evidence>
<dbReference type="EC" id="3.4.-.-" evidence="3"/>
<keyword evidence="1" id="KW-0472">Membrane</keyword>
<dbReference type="EMBL" id="JBHSDJ010000029">
    <property type="protein sequence ID" value="MFC4247066.1"/>
    <property type="molecule type" value="Genomic_DNA"/>
</dbReference>
<keyword evidence="1" id="KW-1133">Transmembrane helix</keyword>
<evidence type="ECO:0000313" key="3">
    <source>
        <dbReference type="EMBL" id="MFC4247066.1"/>
    </source>
</evidence>
<keyword evidence="3" id="KW-0378">Hydrolase</keyword>
<gene>
    <name evidence="3" type="ORF">ACFOZ7_08655</name>
</gene>
<dbReference type="PANTHER" id="PTHR36435">
    <property type="entry name" value="SLR1288 PROTEIN"/>
    <property type="match status" value="1"/>
</dbReference>
<dbReference type="Proteomes" id="UP001595821">
    <property type="component" value="Unassembled WGS sequence"/>
</dbReference>
<dbReference type="GeneID" id="71853705"/>
<accession>A0ABD5NZ55</accession>
<dbReference type="RefSeq" id="WP_246974157.1">
    <property type="nucleotide sequence ID" value="NZ_CP095397.1"/>
</dbReference>
<name>A0ABD5NZ55_9EURY</name>
<feature type="transmembrane region" description="Helical" evidence="1">
    <location>
        <begin position="12"/>
        <end position="33"/>
    </location>
</feature>
<dbReference type="AlphaFoldDB" id="A0ABD5NZ55"/>
<dbReference type="GO" id="GO:0004175">
    <property type="term" value="F:endopeptidase activity"/>
    <property type="evidence" value="ECO:0007669"/>
    <property type="project" value="UniProtKB-ARBA"/>
</dbReference>
<dbReference type="PANTHER" id="PTHR36435:SF1">
    <property type="entry name" value="CAAX AMINO TERMINAL PROTEASE FAMILY PROTEIN"/>
    <property type="match status" value="1"/>
</dbReference>
<protein>
    <submittedName>
        <fullName evidence="3">CPBP family intramembrane glutamic endopeptidase</fullName>
        <ecNumber evidence="3">3.4.-.-</ecNumber>
    </submittedName>
</protein>